<evidence type="ECO:0000313" key="7">
    <source>
        <dbReference type="EMBL" id="MCW3173900.1"/>
    </source>
</evidence>
<evidence type="ECO:0000256" key="1">
    <source>
        <dbReference type="ARBA" id="ARBA00004651"/>
    </source>
</evidence>
<dbReference type="Pfam" id="PF03626">
    <property type="entry name" value="COX4_pro"/>
    <property type="match status" value="1"/>
</dbReference>
<feature type="transmembrane region" description="Helical" evidence="6">
    <location>
        <begin position="36"/>
        <end position="62"/>
    </location>
</feature>
<comment type="caution">
    <text evidence="7">The sequence shown here is derived from an EMBL/GenBank/DDBJ whole genome shotgun (WGS) entry which is preliminary data.</text>
</comment>
<name>A0ABT3ID64_9GAMM</name>
<keyword evidence="5 6" id="KW-0472">Membrane</keyword>
<dbReference type="InterPro" id="IPR005171">
    <property type="entry name" value="Cyt_c_oxidase_su4_prok"/>
</dbReference>
<reference evidence="7" key="1">
    <citation type="submission" date="2022-10" db="EMBL/GenBank/DDBJ databases">
        <title>Shewanella flava sp. nov, isolated from the estuary of the Fenhe River into the Yellow River.</title>
        <authorList>
            <person name="Li Y."/>
        </authorList>
    </citation>
    <scope>NUCLEOTIDE SEQUENCE</scope>
    <source>
        <strain evidence="7">FYR11-62</strain>
    </source>
</reference>
<dbReference type="RefSeq" id="WP_264728292.1">
    <property type="nucleotide sequence ID" value="NZ_JAPDMX010000031.1"/>
</dbReference>
<accession>A0ABT3ID64</accession>
<sequence length="135" mass="15255">MTNRLLKSLMQRLKSHIKLRLTPALSVNISTRIRPIWVWVILVLLTLLSAAIAEGTLIKPAVENNIQLIDVKQLIHINHINQLSLLLVLGIVLAKGSLVIDYFMGLKHTQGWPQRIMKSYLVLVLLLIGGCFILY</sequence>
<evidence type="ECO:0000256" key="2">
    <source>
        <dbReference type="ARBA" id="ARBA00022475"/>
    </source>
</evidence>
<feature type="transmembrane region" description="Helical" evidence="6">
    <location>
        <begin position="83"/>
        <end position="104"/>
    </location>
</feature>
<proteinExistence type="predicted"/>
<keyword evidence="4 6" id="KW-1133">Transmembrane helix</keyword>
<gene>
    <name evidence="7" type="ORF">OHT75_15590</name>
</gene>
<evidence type="ECO:0000256" key="3">
    <source>
        <dbReference type="ARBA" id="ARBA00022692"/>
    </source>
</evidence>
<protein>
    <submittedName>
        <fullName evidence="7">Cytochrome C oxidase subunit IV family protein</fullName>
    </submittedName>
</protein>
<evidence type="ECO:0000313" key="8">
    <source>
        <dbReference type="Proteomes" id="UP001163714"/>
    </source>
</evidence>
<keyword evidence="3 6" id="KW-0812">Transmembrane</keyword>
<dbReference type="EMBL" id="JAPDMX010000031">
    <property type="protein sequence ID" value="MCW3173900.1"/>
    <property type="molecule type" value="Genomic_DNA"/>
</dbReference>
<evidence type="ECO:0000256" key="6">
    <source>
        <dbReference type="SAM" id="Phobius"/>
    </source>
</evidence>
<keyword evidence="8" id="KW-1185">Reference proteome</keyword>
<comment type="subcellular location">
    <subcellularLocation>
        <location evidence="1">Cell membrane</location>
        <topology evidence="1">Multi-pass membrane protein</topology>
    </subcellularLocation>
</comment>
<evidence type="ECO:0000256" key="5">
    <source>
        <dbReference type="ARBA" id="ARBA00023136"/>
    </source>
</evidence>
<keyword evidence="2" id="KW-1003">Cell membrane</keyword>
<dbReference type="Proteomes" id="UP001163714">
    <property type="component" value="Unassembled WGS sequence"/>
</dbReference>
<evidence type="ECO:0000256" key="4">
    <source>
        <dbReference type="ARBA" id="ARBA00022989"/>
    </source>
</evidence>
<feature type="transmembrane region" description="Helical" evidence="6">
    <location>
        <begin position="116"/>
        <end position="134"/>
    </location>
</feature>
<organism evidence="7 8">
    <name type="scientific">Shewanella subflava</name>
    <dbReference type="NCBI Taxonomy" id="2986476"/>
    <lineage>
        <taxon>Bacteria</taxon>
        <taxon>Pseudomonadati</taxon>
        <taxon>Pseudomonadota</taxon>
        <taxon>Gammaproteobacteria</taxon>
        <taxon>Alteromonadales</taxon>
        <taxon>Shewanellaceae</taxon>
        <taxon>Shewanella</taxon>
    </lineage>
</organism>